<dbReference type="AlphaFoldDB" id="A0A2C5Y0R3"/>
<evidence type="ECO:0000313" key="2">
    <source>
        <dbReference type="EMBL" id="PHH60980.1"/>
    </source>
</evidence>
<dbReference type="Proteomes" id="UP000226192">
    <property type="component" value="Unassembled WGS sequence"/>
</dbReference>
<accession>A0A2C5Y0R3</accession>
<dbReference type="EMBL" id="NJET01000121">
    <property type="protein sequence ID" value="PHH60980.1"/>
    <property type="molecule type" value="Genomic_DNA"/>
</dbReference>
<proteinExistence type="predicted"/>
<reference evidence="2 3" key="1">
    <citation type="submission" date="2017-06" db="EMBL/GenBank/DDBJ databases">
        <title>Ant-infecting Ophiocordyceps genomes reveal a high diversity of potential behavioral manipulation genes and a possible major role for enterotoxins.</title>
        <authorList>
            <person name="De Bekker C."/>
            <person name="Evans H.C."/>
            <person name="Brachmann A."/>
            <person name="Hughes D.P."/>
        </authorList>
    </citation>
    <scope>NUCLEOTIDE SEQUENCE [LARGE SCALE GENOMIC DNA]</scope>
    <source>
        <strain evidence="2 3">Map64</strain>
    </source>
</reference>
<organism evidence="2 3">
    <name type="scientific">Ophiocordyceps australis</name>
    <dbReference type="NCBI Taxonomy" id="1399860"/>
    <lineage>
        <taxon>Eukaryota</taxon>
        <taxon>Fungi</taxon>
        <taxon>Dikarya</taxon>
        <taxon>Ascomycota</taxon>
        <taxon>Pezizomycotina</taxon>
        <taxon>Sordariomycetes</taxon>
        <taxon>Hypocreomycetidae</taxon>
        <taxon>Hypocreales</taxon>
        <taxon>Ophiocordycipitaceae</taxon>
        <taxon>Ophiocordyceps</taxon>
    </lineage>
</organism>
<protein>
    <submittedName>
        <fullName evidence="2">Uncharacterized protein</fullName>
    </submittedName>
</protein>
<comment type="caution">
    <text evidence="2">The sequence shown here is derived from an EMBL/GenBank/DDBJ whole genome shotgun (WGS) entry which is preliminary data.</text>
</comment>
<evidence type="ECO:0000313" key="3">
    <source>
        <dbReference type="Proteomes" id="UP000226192"/>
    </source>
</evidence>
<dbReference type="OrthoDB" id="10604567at2759"/>
<sequence length="545" mass="60661">MPLDLVQRRIILDRCNQSDEEVKSTCQKVFPETQGARRAIAQATPDCEKSISEFMLGKFAHVARFCRNMVNNGQTLESMLLPQLARQDILKDCNNSEEELKATCQKIITDPNSAKPSEACNDEMESLLGFEPSLAREGQYLAPDFCADVLRGMSFNEITSKKGIIQPTINEILGACQESEDILKSTCRKYQPEPPAPKPPAALEASEKCETEINDQFKPLPGVAGEHDQFNFCRDIVGGKSLENFGKERYLSSSTLTSIRDACEPSEEVIKLTCEKLLHFEASEKCNTEINEQFKRVPGISREDDYIPSDFCREIMGGKSLENIGKEKYFNPLTLASIRDACEPSEEVIKLTCEKLPRFEPEPDSNPDSPTPSDTKFELNQSASSNNQPGANADPVIPTLPSTCQLDSKPCEWSECRPFDNGSSRYDPKTGKEVVYKEKNAEGVPEGECKGRFGPACADGLSRQLVCGKRSTPDCQRNKRECYWVGQGPICPTFFLGDGQKDVHGRSFITGLDKKGGYTRMNPLADCREKAGARCEEGWKQLWCA</sequence>
<gene>
    <name evidence="2" type="ORF">CDD81_995</name>
</gene>
<evidence type="ECO:0000256" key="1">
    <source>
        <dbReference type="SAM" id="MobiDB-lite"/>
    </source>
</evidence>
<feature type="compositionally biased region" description="Polar residues" evidence="1">
    <location>
        <begin position="378"/>
        <end position="390"/>
    </location>
</feature>
<name>A0A2C5Y0R3_9HYPO</name>
<feature type="region of interest" description="Disordered" evidence="1">
    <location>
        <begin position="357"/>
        <end position="395"/>
    </location>
</feature>
<keyword evidence="3" id="KW-1185">Reference proteome</keyword>